<feature type="domain" description="HTH marR-type" evidence="1">
    <location>
        <begin position="13"/>
        <end position="149"/>
    </location>
</feature>
<organism evidence="2 3">
    <name type="scientific">Streptomyces cacaoi</name>
    <dbReference type="NCBI Taxonomy" id="1898"/>
    <lineage>
        <taxon>Bacteria</taxon>
        <taxon>Bacillati</taxon>
        <taxon>Actinomycetota</taxon>
        <taxon>Actinomycetes</taxon>
        <taxon>Kitasatosporales</taxon>
        <taxon>Streptomycetaceae</taxon>
        <taxon>Streptomyces</taxon>
    </lineage>
</organism>
<evidence type="ECO:0000259" key="1">
    <source>
        <dbReference type="PROSITE" id="PS50995"/>
    </source>
</evidence>
<reference evidence="2 3" key="1">
    <citation type="submission" date="2019-06" db="EMBL/GenBank/DDBJ databases">
        <title>Whole genome shotgun sequence of Streptomyces cacaoi subsp. cacaoi NBRC 12748.</title>
        <authorList>
            <person name="Hosoyama A."/>
            <person name="Uohara A."/>
            <person name="Ohji S."/>
            <person name="Ichikawa N."/>
        </authorList>
    </citation>
    <scope>NUCLEOTIDE SEQUENCE [LARGE SCALE GENOMIC DNA]</scope>
    <source>
        <strain evidence="2 3">NBRC 12748</strain>
    </source>
</reference>
<dbReference type="Proteomes" id="UP000319210">
    <property type="component" value="Unassembled WGS sequence"/>
</dbReference>
<proteinExistence type="predicted"/>
<dbReference type="RefSeq" id="WP_030875936.1">
    <property type="nucleotide sequence ID" value="NZ_BJMM01000008.1"/>
</dbReference>
<evidence type="ECO:0000313" key="3">
    <source>
        <dbReference type="Proteomes" id="UP000319210"/>
    </source>
</evidence>
<keyword evidence="3" id="KW-1185">Reference proteome</keyword>
<dbReference type="InterPro" id="IPR036388">
    <property type="entry name" value="WH-like_DNA-bd_sf"/>
</dbReference>
<dbReference type="InterPro" id="IPR039422">
    <property type="entry name" value="MarR/SlyA-like"/>
</dbReference>
<gene>
    <name evidence="2" type="ORF">SCA03_22180</name>
</gene>
<evidence type="ECO:0000313" key="2">
    <source>
        <dbReference type="EMBL" id="GEB49667.1"/>
    </source>
</evidence>
<comment type="caution">
    <text evidence="2">The sequence shown here is derived from an EMBL/GenBank/DDBJ whole genome shotgun (WGS) entry which is preliminary data.</text>
</comment>
<dbReference type="SUPFAM" id="SSF46785">
    <property type="entry name" value="Winged helix' DNA-binding domain"/>
    <property type="match status" value="1"/>
</dbReference>
<dbReference type="InterPro" id="IPR036390">
    <property type="entry name" value="WH_DNA-bd_sf"/>
</dbReference>
<dbReference type="AlphaFoldDB" id="A0A4Y3QYE5"/>
<dbReference type="PANTHER" id="PTHR33164:SF99">
    <property type="entry name" value="MARR FAMILY REGULATORY PROTEIN"/>
    <property type="match status" value="1"/>
</dbReference>
<name>A0A4Y3QYE5_STRCI</name>
<dbReference type="Gene3D" id="1.10.10.10">
    <property type="entry name" value="Winged helix-like DNA-binding domain superfamily/Winged helix DNA-binding domain"/>
    <property type="match status" value="1"/>
</dbReference>
<protein>
    <submittedName>
        <fullName evidence="2">Transcriptional regulator</fullName>
    </submittedName>
</protein>
<dbReference type="GO" id="GO:0006950">
    <property type="term" value="P:response to stress"/>
    <property type="evidence" value="ECO:0007669"/>
    <property type="project" value="TreeGrafter"/>
</dbReference>
<accession>A0A4Y3QYE5</accession>
<dbReference type="Pfam" id="PF12802">
    <property type="entry name" value="MarR_2"/>
    <property type="match status" value="1"/>
</dbReference>
<dbReference type="GO" id="GO:0003700">
    <property type="term" value="F:DNA-binding transcription factor activity"/>
    <property type="evidence" value="ECO:0007669"/>
    <property type="project" value="InterPro"/>
</dbReference>
<dbReference type="OrthoDB" id="8635520at2"/>
<dbReference type="EMBL" id="BJMM01000008">
    <property type="protein sequence ID" value="GEB49667.1"/>
    <property type="molecule type" value="Genomic_DNA"/>
</dbReference>
<dbReference type="PANTHER" id="PTHR33164">
    <property type="entry name" value="TRANSCRIPTIONAL REGULATOR, MARR FAMILY"/>
    <property type="match status" value="1"/>
</dbReference>
<dbReference type="InterPro" id="IPR000835">
    <property type="entry name" value="HTH_MarR-typ"/>
</dbReference>
<dbReference type="PROSITE" id="PS50995">
    <property type="entry name" value="HTH_MARR_2"/>
    <property type="match status" value="1"/>
</dbReference>
<sequence length="159" mass="17731">MDATEPKWLNEEETRTWLALVALATRLPAALDTQMQRDAGMTHFEYHVMAALSMAPEGALRPRDLAATAGSSLSRVSHLLRRLENKGWIERTPDPDDSRYSYASLTPAGQEKMARTAPDHVATARRLVFDALTPAQQRQLTTIGERICSAIEQSDARDR</sequence>
<dbReference type="SMART" id="SM00347">
    <property type="entry name" value="HTH_MARR"/>
    <property type="match status" value="1"/>
</dbReference>